<dbReference type="Pfam" id="PF07728">
    <property type="entry name" value="AAA_5"/>
    <property type="match status" value="1"/>
</dbReference>
<comment type="caution">
    <text evidence="2">The sequence shown here is derived from an EMBL/GenBank/DDBJ whole genome shotgun (WGS) entry which is preliminary data.</text>
</comment>
<dbReference type="SMART" id="SM00382">
    <property type="entry name" value="AAA"/>
    <property type="match status" value="1"/>
</dbReference>
<evidence type="ECO:0000259" key="1">
    <source>
        <dbReference type="SMART" id="SM00382"/>
    </source>
</evidence>
<dbReference type="InterPro" id="IPR052934">
    <property type="entry name" value="Methyl-DNA_Rec/Restrict_Enz"/>
</dbReference>
<dbReference type="EMBL" id="BJOL01000025">
    <property type="protein sequence ID" value="GED59944.1"/>
    <property type="molecule type" value="Genomic_DNA"/>
</dbReference>
<dbReference type="SUPFAM" id="SSF52540">
    <property type="entry name" value="P-loop containing nucleoside triphosphate hydrolases"/>
    <property type="match status" value="1"/>
</dbReference>
<keyword evidence="3" id="KW-1185">Reference proteome</keyword>
<dbReference type="InterPro" id="IPR011704">
    <property type="entry name" value="ATPase_dyneun-rel_AAA"/>
</dbReference>
<dbReference type="CDD" id="cd00009">
    <property type="entry name" value="AAA"/>
    <property type="match status" value="1"/>
</dbReference>
<organism evidence="2 3">
    <name type="scientific">Brevibacillus formosus</name>
    <dbReference type="NCBI Taxonomy" id="54913"/>
    <lineage>
        <taxon>Bacteria</taxon>
        <taxon>Bacillati</taxon>
        <taxon>Bacillota</taxon>
        <taxon>Bacilli</taxon>
        <taxon>Bacillales</taxon>
        <taxon>Paenibacillaceae</taxon>
        <taxon>Brevibacillus</taxon>
    </lineage>
</organism>
<dbReference type="InterPro" id="IPR003593">
    <property type="entry name" value="AAA+_ATPase"/>
</dbReference>
<reference evidence="2 3" key="1">
    <citation type="submission" date="2019-06" db="EMBL/GenBank/DDBJ databases">
        <title>Whole genome shotgun sequence of Brevibacillus formosus NBRC 15716.</title>
        <authorList>
            <person name="Hosoyama A."/>
            <person name="Uohara A."/>
            <person name="Ohji S."/>
            <person name="Ichikawa N."/>
        </authorList>
    </citation>
    <scope>NUCLEOTIDE SEQUENCE [LARGE SCALE GENOMIC DNA]</scope>
    <source>
        <strain evidence="2 3">NBRC 15716</strain>
    </source>
</reference>
<evidence type="ECO:0000313" key="2">
    <source>
        <dbReference type="EMBL" id="GED59944.1"/>
    </source>
</evidence>
<proteinExistence type="predicted"/>
<name>A0ABQ0TBD4_9BACL</name>
<sequence>MQIDIFSLSTKEKLALACIYFARLSSSDEHYKGKWAPALRTLSKKYGIKFSTLKQNKDRFDANFTTSGRKGYYQRPLEKANKFLYEMYLKYKDIDIEYLQLSVNSILEDAEQEGKPFYSIKTKVKEQVEAILQRQSNIELDGLNWFKDELKIGQLVFIVFGGDKPSWDTGLIGIGAIAQGPYDVGYEKNNYRVRIDVKVLLDQSIKRSDLVSYKDTFDIIGIGPITKWEPNQAITQVPESKAVALIRAMLDLNPGIYEELTAVISEELMARVKGSTVQLIPIEVDYGEKVELELPLENEQAPISNDDFSDLYEPDLEEIHKGFAMSSKPMVSLKNFINSQKHIIMIGPPGTGKTTLAERACKEAVQTNYISGYTMTTAVADWSTFDTIGGYMPDKEGKLVFQEGVFLRSIRENNWLIIDEINRAEVDKAFGHYFTVLSGKDVTLQYKTDTVSGEKNITIRHTESKGSFYEDKTATYYIGRNWRIIATMNTYDKNSLFMLSYAFMRRFAFVYIPAPTKEAFSELIETRLSGNEDTIKVLSEIIKTAPKKIGAAIILDIITYLGNSGKEGIVDAICSLMIPQFEGISLPQIKKLYKDFGVLLSSDDKEHLKNFLCEFYDINISELSKVRFDDEEEDIDE</sequence>
<dbReference type="InterPro" id="IPR027417">
    <property type="entry name" value="P-loop_NTPase"/>
</dbReference>
<dbReference type="PANTHER" id="PTHR37291">
    <property type="entry name" value="5-METHYLCYTOSINE-SPECIFIC RESTRICTION ENZYME B"/>
    <property type="match status" value="1"/>
</dbReference>
<dbReference type="Gene3D" id="3.40.50.300">
    <property type="entry name" value="P-loop containing nucleotide triphosphate hydrolases"/>
    <property type="match status" value="1"/>
</dbReference>
<accession>A0ABQ0TBD4</accession>
<gene>
    <name evidence="2" type="ORF">BFO01nite_40760</name>
</gene>
<dbReference type="Proteomes" id="UP000319498">
    <property type="component" value="Unassembled WGS sequence"/>
</dbReference>
<feature type="domain" description="AAA+ ATPase" evidence="1">
    <location>
        <begin position="339"/>
        <end position="513"/>
    </location>
</feature>
<dbReference type="RefSeq" id="WP_052773428.1">
    <property type="nucleotide sequence ID" value="NZ_BJOL01000025.1"/>
</dbReference>
<evidence type="ECO:0000313" key="3">
    <source>
        <dbReference type="Proteomes" id="UP000319498"/>
    </source>
</evidence>
<dbReference type="GeneID" id="87589069"/>
<dbReference type="PANTHER" id="PTHR37291:SF1">
    <property type="entry name" value="TYPE IV METHYL-DIRECTED RESTRICTION ENZYME ECOKMCRB SUBUNIT"/>
    <property type="match status" value="1"/>
</dbReference>
<protein>
    <recommendedName>
        <fullName evidence="1">AAA+ ATPase domain-containing protein</fullName>
    </recommendedName>
</protein>